<evidence type="ECO:0000256" key="3">
    <source>
        <dbReference type="ARBA" id="ARBA00022679"/>
    </source>
</evidence>
<dbReference type="GeneID" id="33568116"/>
<dbReference type="RefSeq" id="XP_021886153.1">
    <property type="nucleotide sequence ID" value="XM_022026273.1"/>
</dbReference>
<evidence type="ECO:0000313" key="13">
    <source>
        <dbReference type="EMBL" id="ORZ28468.1"/>
    </source>
</evidence>
<evidence type="ECO:0000256" key="1">
    <source>
        <dbReference type="ARBA" id="ARBA00004123"/>
    </source>
</evidence>
<keyword evidence="8" id="KW-0131">Cell cycle</keyword>
<evidence type="ECO:0000313" key="14">
    <source>
        <dbReference type="Proteomes" id="UP000193648"/>
    </source>
</evidence>
<dbReference type="AlphaFoldDB" id="A0A1Y2H1N7"/>
<keyword evidence="7" id="KW-0539">Nucleus</keyword>
<comment type="subcellular location">
    <subcellularLocation>
        <location evidence="1">Nucleus</location>
    </subcellularLocation>
</comment>
<feature type="compositionally biased region" description="Polar residues" evidence="10">
    <location>
        <begin position="13"/>
        <end position="23"/>
    </location>
</feature>
<dbReference type="GO" id="GO:0008270">
    <property type="term" value="F:zinc ion binding"/>
    <property type="evidence" value="ECO:0007669"/>
    <property type="project" value="UniProtKB-KW"/>
</dbReference>
<evidence type="ECO:0000259" key="11">
    <source>
        <dbReference type="Pfam" id="PF13878"/>
    </source>
</evidence>
<dbReference type="EMBL" id="MCFF01000002">
    <property type="protein sequence ID" value="ORZ28468.1"/>
    <property type="molecule type" value="Genomic_DNA"/>
</dbReference>
<organism evidence="13 14">
    <name type="scientific">Lobosporangium transversale</name>
    <dbReference type="NCBI Taxonomy" id="64571"/>
    <lineage>
        <taxon>Eukaryota</taxon>
        <taxon>Fungi</taxon>
        <taxon>Fungi incertae sedis</taxon>
        <taxon>Mucoromycota</taxon>
        <taxon>Mortierellomycotina</taxon>
        <taxon>Mortierellomycetes</taxon>
        <taxon>Mortierellales</taxon>
        <taxon>Mortierellaceae</taxon>
        <taxon>Lobosporangium</taxon>
    </lineage>
</organism>
<feature type="region of interest" description="Disordered" evidence="10">
    <location>
        <begin position="190"/>
        <end position="213"/>
    </location>
</feature>
<feature type="compositionally biased region" description="Low complexity" evidence="10">
    <location>
        <begin position="322"/>
        <end position="337"/>
    </location>
</feature>
<feature type="domain" description="N-acetyltransferase ESCO zinc-finger" evidence="11">
    <location>
        <begin position="138"/>
        <end position="165"/>
    </location>
</feature>
<keyword evidence="3 13" id="KW-0808">Transferase</keyword>
<comment type="similarity">
    <text evidence="2">Belongs to the acetyltransferase family. ECO subfamily.</text>
</comment>
<dbReference type="InterPro" id="IPR016181">
    <property type="entry name" value="Acyl_CoA_acyltransferase"/>
</dbReference>
<feature type="region of interest" description="Disordered" evidence="10">
    <location>
        <begin position="322"/>
        <end position="353"/>
    </location>
</feature>
<gene>
    <name evidence="13" type="ORF">BCR41DRAFT_367105</name>
</gene>
<dbReference type="InterPro" id="IPR028005">
    <property type="entry name" value="AcTrfase_ESCO_Znf_dom"/>
</dbReference>
<feature type="compositionally biased region" description="Basic and acidic residues" evidence="10">
    <location>
        <begin position="71"/>
        <end position="80"/>
    </location>
</feature>
<keyword evidence="9" id="KW-0012">Acyltransferase</keyword>
<feature type="region of interest" description="Disordered" evidence="10">
    <location>
        <begin position="1"/>
        <end position="133"/>
    </location>
</feature>
<evidence type="ECO:0000256" key="10">
    <source>
        <dbReference type="SAM" id="MobiDB-lite"/>
    </source>
</evidence>
<dbReference type="Proteomes" id="UP000193648">
    <property type="component" value="Unassembled WGS sequence"/>
</dbReference>
<dbReference type="CDD" id="cd04301">
    <property type="entry name" value="NAT_SF"/>
    <property type="match status" value="1"/>
</dbReference>
<dbReference type="GO" id="GO:0005634">
    <property type="term" value="C:nucleus"/>
    <property type="evidence" value="ECO:0007669"/>
    <property type="project" value="UniProtKB-SubCell"/>
</dbReference>
<evidence type="ECO:0000256" key="8">
    <source>
        <dbReference type="ARBA" id="ARBA00023306"/>
    </source>
</evidence>
<dbReference type="PANTHER" id="PTHR45884:SF2">
    <property type="entry name" value="N-ACETYLTRANSFERASE ECO"/>
    <property type="match status" value="1"/>
</dbReference>
<dbReference type="InParanoid" id="A0A1Y2H1N7"/>
<keyword evidence="4" id="KW-0479">Metal-binding</keyword>
<evidence type="ECO:0000256" key="4">
    <source>
        <dbReference type="ARBA" id="ARBA00022723"/>
    </source>
</evidence>
<evidence type="ECO:0000256" key="9">
    <source>
        <dbReference type="ARBA" id="ARBA00023315"/>
    </source>
</evidence>
<dbReference type="Pfam" id="PF13878">
    <property type="entry name" value="zf-C2H2_3"/>
    <property type="match status" value="1"/>
</dbReference>
<evidence type="ECO:0000259" key="12">
    <source>
        <dbReference type="Pfam" id="PF13880"/>
    </source>
</evidence>
<dbReference type="GO" id="GO:0007064">
    <property type="term" value="P:mitotic sister chromatid cohesion"/>
    <property type="evidence" value="ECO:0007669"/>
    <property type="project" value="TreeGrafter"/>
</dbReference>
<dbReference type="STRING" id="64571.A0A1Y2H1N7"/>
<feature type="compositionally biased region" description="Polar residues" evidence="10">
    <location>
        <begin position="58"/>
        <end position="69"/>
    </location>
</feature>
<feature type="compositionally biased region" description="Low complexity" evidence="10">
    <location>
        <begin position="24"/>
        <end position="41"/>
    </location>
</feature>
<dbReference type="SUPFAM" id="SSF55729">
    <property type="entry name" value="Acyl-CoA N-acyltransferases (Nat)"/>
    <property type="match status" value="1"/>
</dbReference>
<sequence>MTYAGKGTGILKNKSSTGIQSTDSSHNSNNRTGSSNSNGSNLDVTSDGSDMKTEALTCGNSHATKTATVTKEVESSKKLEQLFLSFPKDRSKPPIMPPTSSSSSSPLPSPSKNPAATAKMTLKKPTTKLKREDDQLKQHYQCPKCGMPYVRGQPEDERTHDSYHRAALGGVDYPGYKNEVVVAQFNDIGTTSANDQNKNRRVSVGTSSSSAMDSNLSNSRIVMISMSDAGKPASPVEKRKVREVLEVVNKELGSVDFDPEQLESCKIFLYISNKKKVIGCVVAERIKQGFEILSADSSPEALPTSSSPSSSASSSLISSSTATLSLPSSGSNSSCSSMETKMMDSDNPPATNISGINEISISTSLSASSIPSTSSSSSSSSMTTSDHSGSAIFCSIVPQSAICGINRIWVSAHCRRQGIASRLLDAVRDRFIYACKLERKDLAFSQPTGDGKALARHYLETNKFLVYVE</sequence>
<feature type="domain" description="N-acetyltransferase ESCO acetyl-transferase" evidence="12">
    <location>
        <begin position="400"/>
        <end position="467"/>
    </location>
</feature>
<keyword evidence="6" id="KW-0862">Zinc</keyword>
<comment type="caution">
    <text evidence="13">The sequence shown here is derived from an EMBL/GenBank/DDBJ whole genome shotgun (WGS) entry which is preliminary data.</text>
</comment>
<name>A0A1Y2H1N7_9FUNG</name>
<evidence type="ECO:0000256" key="2">
    <source>
        <dbReference type="ARBA" id="ARBA00005816"/>
    </source>
</evidence>
<dbReference type="OrthoDB" id="428854at2759"/>
<dbReference type="PANTHER" id="PTHR45884">
    <property type="entry name" value="N-ACETYLTRANSFERASE ECO"/>
    <property type="match status" value="1"/>
</dbReference>
<dbReference type="GO" id="GO:0000785">
    <property type="term" value="C:chromatin"/>
    <property type="evidence" value="ECO:0007669"/>
    <property type="project" value="TreeGrafter"/>
</dbReference>
<accession>A0A1Y2H1N7</accession>
<evidence type="ECO:0000256" key="5">
    <source>
        <dbReference type="ARBA" id="ARBA00022771"/>
    </source>
</evidence>
<reference evidence="13 14" key="1">
    <citation type="submission" date="2016-07" db="EMBL/GenBank/DDBJ databases">
        <title>Pervasive Adenine N6-methylation of Active Genes in Fungi.</title>
        <authorList>
            <consortium name="DOE Joint Genome Institute"/>
            <person name="Mondo S.J."/>
            <person name="Dannebaum R.O."/>
            <person name="Kuo R.C."/>
            <person name="Labutti K."/>
            <person name="Haridas S."/>
            <person name="Kuo A."/>
            <person name="Salamov A."/>
            <person name="Ahrendt S.R."/>
            <person name="Lipzen A."/>
            <person name="Sullivan W."/>
            <person name="Andreopoulos W.B."/>
            <person name="Clum A."/>
            <person name="Lindquist E."/>
            <person name="Daum C."/>
            <person name="Ramamoorthy G.K."/>
            <person name="Gryganskyi A."/>
            <person name="Culley D."/>
            <person name="Magnuson J.K."/>
            <person name="James T.Y."/>
            <person name="O'Malley M.A."/>
            <person name="Stajich J.E."/>
            <person name="Spatafora J.W."/>
            <person name="Visel A."/>
            <person name="Grigoriev I.V."/>
        </authorList>
    </citation>
    <scope>NUCLEOTIDE SEQUENCE [LARGE SCALE GENOMIC DNA]</scope>
    <source>
        <strain evidence="13 14">NRRL 3116</strain>
    </source>
</reference>
<keyword evidence="14" id="KW-1185">Reference proteome</keyword>
<protein>
    <submittedName>
        <fullName evidence="13">ESCO1/2 acetyl-transferase-domain-containing protein</fullName>
    </submittedName>
</protein>
<keyword evidence="5" id="KW-0863">Zinc-finger</keyword>
<dbReference type="InterPro" id="IPR028009">
    <property type="entry name" value="ESCO_Acetyltransf_dom"/>
</dbReference>
<proteinExistence type="inferred from homology"/>
<evidence type="ECO:0000256" key="6">
    <source>
        <dbReference type="ARBA" id="ARBA00022833"/>
    </source>
</evidence>
<evidence type="ECO:0000256" key="7">
    <source>
        <dbReference type="ARBA" id="ARBA00023242"/>
    </source>
</evidence>
<dbReference type="Pfam" id="PF13880">
    <property type="entry name" value="Acetyltransf_13"/>
    <property type="match status" value="1"/>
</dbReference>
<dbReference type="GO" id="GO:0061733">
    <property type="term" value="F:protein-lysine-acetyltransferase activity"/>
    <property type="evidence" value="ECO:0007669"/>
    <property type="project" value="TreeGrafter"/>
</dbReference>